<dbReference type="InterPro" id="IPR040452">
    <property type="entry name" value="SfsA_C"/>
</dbReference>
<feature type="domain" description="Sugar fermentation stimulation protein C-terminal" evidence="2">
    <location>
        <begin position="83"/>
        <end position="136"/>
    </location>
</feature>
<dbReference type="InterPro" id="IPR041465">
    <property type="entry name" value="SfsA_N"/>
</dbReference>
<dbReference type="Gene3D" id="3.40.1350.60">
    <property type="match status" value="1"/>
</dbReference>
<comment type="caution">
    <text evidence="4">The sequence shown here is derived from an EMBL/GenBank/DDBJ whole genome shotgun (WGS) entry which is preliminary data.</text>
</comment>
<sequence length="260" mass="28679">MLLPQPLIHGRLVSRYKRFFADLVLDDGQEITAHCPNPGAMLGVKDPGQGAWVSWSDDPKRKLAYTLQLVEQGNALVGINTLLPNRLVAEALAADAISELSGYAKIKPEVKYREASRVDFLLTHPDRPPCWLEVNNQLDHLQPNSAPREQLWLEVKNVHLSRTKGLAEFPDCKAERSTRHLGELAAQVARGDRATVLFVVQREDCETFSACADLDPQFAAGLDAAAKAGVEVLVYACAMGTEAVRIARRILWSNPHLTAI</sequence>
<proteinExistence type="inferred from homology"/>
<reference evidence="4 5" key="1">
    <citation type="submission" date="2017-03" db="EMBL/GenBank/DDBJ databases">
        <title>Lifting the veil on microbial sulfur biogeochemistry in mining wastewaters.</title>
        <authorList>
            <person name="Kantor R.S."/>
            <person name="Colenbrander Nelson T."/>
            <person name="Marshall S."/>
            <person name="Bennett D."/>
            <person name="Apte S."/>
            <person name="Camacho D."/>
            <person name="Thomas B.C."/>
            <person name="Warren L.A."/>
            <person name="Banfield J.F."/>
        </authorList>
    </citation>
    <scope>NUCLEOTIDE SEQUENCE [LARGE SCALE GENOMIC DNA]</scope>
    <source>
        <strain evidence="4">32-67-7</strain>
    </source>
</reference>
<dbReference type="Gene3D" id="2.40.50.580">
    <property type="match status" value="1"/>
</dbReference>
<evidence type="ECO:0000259" key="2">
    <source>
        <dbReference type="Pfam" id="PF03749"/>
    </source>
</evidence>
<gene>
    <name evidence="1" type="primary">sfsA</name>
    <name evidence="4" type="ORF">B7Z12_13980</name>
</gene>
<protein>
    <recommendedName>
        <fullName evidence="1">Sugar fermentation stimulation protein homolog</fullName>
    </recommendedName>
</protein>
<organism evidence="4 5">
    <name type="scientific">Caulobacter vibrioides</name>
    <name type="common">Caulobacter crescentus</name>
    <dbReference type="NCBI Taxonomy" id="155892"/>
    <lineage>
        <taxon>Bacteria</taxon>
        <taxon>Pseudomonadati</taxon>
        <taxon>Pseudomonadota</taxon>
        <taxon>Alphaproteobacteria</taxon>
        <taxon>Caulobacterales</taxon>
        <taxon>Caulobacteraceae</taxon>
        <taxon>Caulobacter</taxon>
    </lineage>
</organism>
<dbReference type="InterPro" id="IPR005224">
    <property type="entry name" value="SfsA"/>
</dbReference>
<comment type="similarity">
    <text evidence="1">Belongs to the SfsA family.</text>
</comment>
<dbReference type="PANTHER" id="PTHR30545:SF2">
    <property type="entry name" value="SUGAR FERMENTATION STIMULATION PROTEIN A"/>
    <property type="match status" value="1"/>
</dbReference>
<feature type="domain" description="Sugar fermentation stimulation protein C-terminal" evidence="2">
    <location>
        <begin position="138"/>
        <end position="241"/>
    </location>
</feature>
<dbReference type="GO" id="GO:0003677">
    <property type="term" value="F:DNA binding"/>
    <property type="evidence" value="ECO:0007669"/>
    <property type="project" value="InterPro"/>
</dbReference>
<dbReference type="AlphaFoldDB" id="A0A258D139"/>
<evidence type="ECO:0000259" key="3">
    <source>
        <dbReference type="Pfam" id="PF17746"/>
    </source>
</evidence>
<dbReference type="NCBIfam" id="TIGR00230">
    <property type="entry name" value="sfsA"/>
    <property type="match status" value="1"/>
</dbReference>
<evidence type="ECO:0000313" key="4">
    <source>
        <dbReference type="EMBL" id="OYX01537.1"/>
    </source>
</evidence>
<dbReference type="HAMAP" id="MF_00095">
    <property type="entry name" value="SfsA"/>
    <property type="match status" value="1"/>
</dbReference>
<dbReference type="CDD" id="cd22359">
    <property type="entry name" value="SfsA-like_bacterial"/>
    <property type="match status" value="1"/>
</dbReference>
<accession>A0A258D139</accession>
<evidence type="ECO:0000313" key="5">
    <source>
        <dbReference type="Proteomes" id="UP000215616"/>
    </source>
</evidence>
<dbReference type="EMBL" id="NCDQ01000238">
    <property type="protein sequence ID" value="OYX01537.1"/>
    <property type="molecule type" value="Genomic_DNA"/>
</dbReference>
<dbReference type="Pfam" id="PF17746">
    <property type="entry name" value="SfsA_N"/>
    <property type="match status" value="1"/>
</dbReference>
<dbReference type="Pfam" id="PF03749">
    <property type="entry name" value="SfsA"/>
    <property type="match status" value="2"/>
</dbReference>
<dbReference type="PANTHER" id="PTHR30545">
    <property type="entry name" value="SUGAR FERMENTATION STIMULATION PROTEIN A"/>
    <property type="match status" value="1"/>
</dbReference>
<evidence type="ECO:0000256" key="1">
    <source>
        <dbReference type="HAMAP-Rule" id="MF_00095"/>
    </source>
</evidence>
<feature type="domain" description="SfsA N-terminal OB" evidence="3">
    <location>
        <begin position="13"/>
        <end position="79"/>
    </location>
</feature>
<name>A0A258D139_CAUVI</name>
<dbReference type="Proteomes" id="UP000215616">
    <property type="component" value="Unassembled WGS sequence"/>
</dbReference>